<keyword evidence="1" id="KW-0732">Signal</keyword>
<evidence type="ECO:0000313" key="2">
    <source>
        <dbReference type="EMBL" id="KAK7028498.1"/>
    </source>
</evidence>
<gene>
    <name evidence="2" type="ORF">R3P38DRAFT_2936793</name>
</gene>
<feature type="signal peptide" evidence="1">
    <location>
        <begin position="1"/>
        <end position="22"/>
    </location>
</feature>
<organism evidence="2 3">
    <name type="scientific">Favolaschia claudopus</name>
    <dbReference type="NCBI Taxonomy" id="2862362"/>
    <lineage>
        <taxon>Eukaryota</taxon>
        <taxon>Fungi</taxon>
        <taxon>Dikarya</taxon>
        <taxon>Basidiomycota</taxon>
        <taxon>Agaricomycotina</taxon>
        <taxon>Agaricomycetes</taxon>
        <taxon>Agaricomycetidae</taxon>
        <taxon>Agaricales</taxon>
        <taxon>Marasmiineae</taxon>
        <taxon>Mycenaceae</taxon>
        <taxon>Favolaschia</taxon>
    </lineage>
</organism>
<comment type="caution">
    <text evidence="2">The sequence shown here is derived from an EMBL/GenBank/DDBJ whole genome shotgun (WGS) entry which is preliminary data.</text>
</comment>
<dbReference type="AlphaFoldDB" id="A0AAW0BQK3"/>
<keyword evidence="3" id="KW-1185">Reference proteome</keyword>
<evidence type="ECO:0000256" key="1">
    <source>
        <dbReference type="SAM" id="SignalP"/>
    </source>
</evidence>
<accession>A0AAW0BQK3</accession>
<evidence type="ECO:0000313" key="3">
    <source>
        <dbReference type="Proteomes" id="UP001362999"/>
    </source>
</evidence>
<feature type="chain" id="PRO_5043418256" evidence="1">
    <location>
        <begin position="23"/>
        <end position="170"/>
    </location>
</feature>
<protein>
    <submittedName>
        <fullName evidence="2">Uncharacterized protein</fullName>
    </submittedName>
</protein>
<dbReference type="Proteomes" id="UP001362999">
    <property type="component" value="Unassembled WGS sequence"/>
</dbReference>
<dbReference type="EMBL" id="JAWWNJ010000028">
    <property type="protein sequence ID" value="KAK7028498.1"/>
    <property type="molecule type" value="Genomic_DNA"/>
</dbReference>
<reference evidence="2 3" key="1">
    <citation type="journal article" date="2024" name="J Genomics">
        <title>Draft genome sequencing and assembly of Favolaschia claudopus CIRM-BRFM 2984 isolated from oak limbs.</title>
        <authorList>
            <person name="Navarro D."/>
            <person name="Drula E."/>
            <person name="Chaduli D."/>
            <person name="Cazenave R."/>
            <person name="Ahrendt S."/>
            <person name="Wang J."/>
            <person name="Lipzen A."/>
            <person name="Daum C."/>
            <person name="Barry K."/>
            <person name="Grigoriev I.V."/>
            <person name="Favel A."/>
            <person name="Rosso M.N."/>
            <person name="Martin F."/>
        </authorList>
    </citation>
    <scope>NUCLEOTIDE SEQUENCE [LARGE SCALE GENOMIC DNA]</scope>
    <source>
        <strain evidence="2 3">CIRM-BRFM 2984</strain>
    </source>
</reference>
<sequence>MYSLTIVSAAILASSYFSSVVGLVPPSAGVPAGSAGSIIEPPAQLPVTSGDVIPFTYVNSNWCNEGYTPITVYLSESEPAPGTLNGTGGFPEGTYTTFFGQFLIPNYGLKPLPGSVIVPETLTIPTIAHLDVGSKIFLSVVETALAGACPPGSGVPAEYRFTTTDLIVAA</sequence>
<proteinExistence type="predicted"/>
<name>A0AAW0BQK3_9AGAR</name>